<keyword evidence="2" id="KW-1185">Reference proteome</keyword>
<organism evidence="1 2">
    <name type="scientific">Paragemmobacter aquarius</name>
    <dbReference type="NCBI Taxonomy" id="2169400"/>
    <lineage>
        <taxon>Bacteria</taxon>
        <taxon>Pseudomonadati</taxon>
        <taxon>Pseudomonadota</taxon>
        <taxon>Alphaproteobacteria</taxon>
        <taxon>Rhodobacterales</taxon>
        <taxon>Paracoccaceae</taxon>
        <taxon>Paragemmobacter</taxon>
    </lineage>
</organism>
<name>A0A2S0UNB5_9RHOB</name>
<dbReference type="AlphaFoldDB" id="A0A2S0UNB5"/>
<gene>
    <name evidence="1" type="ORF">HYN69_13055</name>
</gene>
<reference evidence="1 2" key="1">
    <citation type="submission" date="2018-04" db="EMBL/GenBank/DDBJ databases">
        <title>Genome sequencing of Gemmobacter.</title>
        <authorList>
            <person name="Yi H."/>
            <person name="Baek M.-G."/>
        </authorList>
    </citation>
    <scope>NUCLEOTIDE SEQUENCE [LARGE SCALE GENOMIC DNA]</scope>
    <source>
        <strain evidence="1 2">HYN0069</strain>
    </source>
</reference>
<accession>A0A2S0UNB5</accession>
<dbReference type="KEGG" id="geh:HYN69_13055"/>
<sequence length="67" mass="7284">MPVLLIVLLVGVLAYMWVARRGSTLTRDCRWRLDRTAGVDAWRCAACGAAVTVAAGKRPKDCLRPVG</sequence>
<evidence type="ECO:0000313" key="1">
    <source>
        <dbReference type="EMBL" id="AWB49308.1"/>
    </source>
</evidence>
<dbReference type="Proteomes" id="UP000244496">
    <property type="component" value="Chromosome"/>
</dbReference>
<dbReference type="OrthoDB" id="7859107at2"/>
<dbReference type="RefSeq" id="WP_108436125.1">
    <property type="nucleotide sequence ID" value="NZ_CP028918.1"/>
</dbReference>
<proteinExistence type="predicted"/>
<evidence type="ECO:0000313" key="2">
    <source>
        <dbReference type="Proteomes" id="UP000244496"/>
    </source>
</evidence>
<protein>
    <submittedName>
        <fullName evidence="1">Uncharacterized protein</fullName>
    </submittedName>
</protein>
<dbReference type="EMBL" id="CP028918">
    <property type="protein sequence ID" value="AWB49308.1"/>
    <property type="molecule type" value="Genomic_DNA"/>
</dbReference>